<dbReference type="EMBL" id="CP059661">
    <property type="protein sequence ID" value="QRW18844.1"/>
    <property type="molecule type" value="Genomic_DNA"/>
</dbReference>
<feature type="compositionally biased region" description="Acidic residues" evidence="1">
    <location>
        <begin position="8"/>
        <end position="26"/>
    </location>
</feature>
<reference evidence="2" key="1">
    <citation type="submission" date="2020-05" db="EMBL/GenBank/DDBJ databases">
        <title>Evolutionary and genomic comparisons of hybrid uninucleate and nonhybrid Rhizoctonia fungi.</title>
        <authorList>
            <person name="Li C."/>
            <person name="Chen X."/>
        </authorList>
    </citation>
    <scope>NUCLEOTIDE SEQUENCE</scope>
    <source>
        <strain evidence="2">AG-1 IA</strain>
    </source>
</reference>
<dbReference type="RefSeq" id="XP_043179081.1">
    <property type="nucleotide sequence ID" value="XM_043320069.1"/>
</dbReference>
<dbReference type="KEGG" id="rsx:RhiXN_00250"/>
<evidence type="ECO:0000313" key="2">
    <source>
        <dbReference type="EMBL" id="QRW18844.1"/>
    </source>
</evidence>
<sequence>MLKGMVETTEEWPPNEDDEDENECEEDKIQTRPIAVKEFIFATKPDLFEHLIGLSDDQSESADEDASLVPLIERLLVLSFREDLDDDPVSRAWGSVARYPIAELFYPDLEAQASHEAMSKAFAAKIKSFNVLTPELKADEMDEDLRNEQRALINGLHNSTPIQTSSGQVPLSFLEAPCYAADNGIEDLEEAVGYSRKYVPFFLSAIVPSASESILNAVGEALAVGLIDLADSYAMEYLLPNKSRRLSS</sequence>
<proteinExistence type="predicted"/>
<evidence type="ECO:0000256" key="1">
    <source>
        <dbReference type="SAM" id="MobiDB-lite"/>
    </source>
</evidence>
<dbReference type="AlphaFoldDB" id="A0A8H8NS08"/>
<protein>
    <submittedName>
        <fullName evidence="2">ARM domain-containing protein</fullName>
    </submittedName>
</protein>
<feature type="region of interest" description="Disordered" evidence="1">
    <location>
        <begin position="1"/>
        <end position="29"/>
    </location>
</feature>
<dbReference type="GeneID" id="67022532"/>
<organism evidence="2 3">
    <name type="scientific">Rhizoctonia solani</name>
    <dbReference type="NCBI Taxonomy" id="456999"/>
    <lineage>
        <taxon>Eukaryota</taxon>
        <taxon>Fungi</taxon>
        <taxon>Dikarya</taxon>
        <taxon>Basidiomycota</taxon>
        <taxon>Agaricomycotina</taxon>
        <taxon>Agaricomycetes</taxon>
        <taxon>Cantharellales</taxon>
        <taxon>Ceratobasidiaceae</taxon>
        <taxon>Rhizoctonia</taxon>
    </lineage>
</organism>
<evidence type="ECO:0000313" key="3">
    <source>
        <dbReference type="Proteomes" id="UP000650533"/>
    </source>
</evidence>
<name>A0A8H8NS08_9AGAM</name>
<dbReference type="Proteomes" id="UP000650533">
    <property type="component" value="Chromosome 4"/>
</dbReference>
<gene>
    <name evidence="2" type="ORF">RhiXN_00250</name>
</gene>
<accession>A0A8H8NS08</accession>